<evidence type="ECO:0000313" key="2">
    <source>
        <dbReference type="EMBL" id="JAD36889.1"/>
    </source>
</evidence>
<name>A0A0A8ZBU0_ARUDO</name>
<reference evidence="2" key="1">
    <citation type="submission" date="2014-09" db="EMBL/GenBank/DDBJ databases">
        <authorList>
            <person name="Magalhaes I.L.F."/>
            <person name="Oliveira U."/>
            <person name="Santos F.R."/>
            <person name="Vidigal T.H.D.A."/>
            <person name="Brescovit A.D."/>
            <person name="Santos A.J."/>
        </authorList>
    </citation>
    <scope>NUCLEOTIDE SEQUENCE</scope>
    <source>
        <tissue evidence="2">Shoot tissue taken approximately 20 cm above the soil surface</tissue>
    </source>
</reference>
<organism evidence="2">
    <name type="scientific">Arundo donax</name>
    <name type="common">Giant reed</name>
    <name type="synonym">Donax arundinaceus</name>
    <dbReference type="NCBI Taxonomy" id="35708"/>
    <lineage>
        <taxon>Eukaryota</taxon>
        <taxon>Viridiplantae</taxon>
        <taxon>Streptophyta</taxon>
        <taxon>Embryophyta</taxon>
        <taxon>Tracheophyta</taxon>
        <taxon>Spermatophyta</taxon>
        <taxon>Magnoliopsida</taxon>
        <taxon>Liliopsida</taxon>
        <taxon>Poales</taxon>
        <taxon>Poaceae</taxon>
        <taxon>PACMAD clade</taxon>
        <taxon>Arundinoideae</taxon>
        <taxon>Arundineae</taxon>
        <taxon>Arundo</taxon>
    </lineage>
</organism>
<feature type="transmembrane region" description="Helical" evidence="1">
    <location>
        <begin position="26"/>
        <end position="47"/>
    </location>
</feature>
<accession>A0A0A8ZBU0</accession>
<reference evidence="2" key="2">
    <citation type="journal article" date="2015" name="Data Brief">
        <title>Shoot transcriptome of the giant reed, Arundo donax.</title>
        <authorList>
            <person name="Barrero R.A."/>
            <person name="Guerrero F.D."/>
            <person name="Moolhuijzen P."/>
            <person name="Goolsby J.A."/>
            <person name="Tidwell J."/>
            <person name="Bellgard S.E."/>
            <person name="Bellgard M.I."/>
        </authorList>
    </citation>
    <scope>NUCLEOTIDE SEQUENCE</scope>
    <source>
        <tissue evidence="2">Shoot tissue taken approximately 20 cm above the soil surface</tissue>
    </source>
</reference>
<keyword evidence="1" id="KW-0812">Transmembrane</keyword>
<evidence type="ECO:0000256" key="1">
    <source>
        <dbReference type="SAM" id="Phobius"/>
    </source>
</evidence>
<protein>
    <submittedName>
        <fullName evidence="2">Uncharacterized protein</fullName>
    </submittedName>
</protein>
<dbReference type="EMBL" id="GBRH01261006">
    <property type="protein sequence ID" value="JAD36889.1"/>
    <property type="molecule type" value="Transcribed_RNA"/>
</dbReference>
<keyword evidence="1" id="KW-1133">Transmembrane helix</keyword>
<dbReference type="AlphaFoldDB" id="A0A0A8ZBU0"/>
<keyword evidence="1" id="KW-0472">Membrane</keyword>
<proteinExistence type="predicted"/>
<sequence length="55" mass="6908">MLLGDHFAYIHINCLIFRHLCDSDPIFQILFYNVEFFWWCFVLIQMYSRLIKYRN</sequence>